<dbReference type="EMBL" id="JARIHO010000115">
    <property type="protein sequence ID" value="KAJ7302495.1"/>
    <property type="molecule type" value="Genomic_DNA"/>
</dbReference>
<organism evidence="1 2">
    <name type="scientific">Mycena albidolilacea</name>
    <dbReference type="NCBI Taxonomy" id="1033008"/>
    <lineage>
        <taxon>Eukaryota</taxon>
        <taxon>Fungi</taxon>
        <taxon>Dikarya</taxon>
        <taxon>Basidiomycota</taxon>
        <taxon>Agaricomycotina</taxon>
        <taxon>Agaricomycetes</taxon>
        <taxon>Agaricomycetidae</taxon>
        <taxon>Agaricales</taxon>
        <taxon>Marasmiineae</taxon>
        <taxon>Mycenaceae</taxon>
        <taxon>Mycena</taxon>
    </lineage>
</organism>
<proteinExistence type="predicted"/>
<evidence type="ECO:0000313" key="1">
    <source>
        <dbReference type="EMBL" id="KAJ7302495.1"/>
    </source>
</evidence>
<reference evidence="1" key="1">
    <citation type="submission" date="2023-03" db="EMBL/GenBank/DDBJ databases">
        <title>Massive genome expansion in bonnet fungi (Mycena s.s.) driven by repeated elements and novel gene families across ecological guilds.</title>
        <authorList>
            <consortium name="Lawrence Berkeley National Laboratory"/>
            <person name="Harder C.B."/>
            <person name="Miyauchi S."/>
            <person name="Viragh M."/>
            <person name="Kuo A."/>
            <person name="Thoen E."/>
            <person name="Andreopoulos B."/>
            <person name="Lu D."/>
            <person name="Skrede I."/>
            <person name="Drula E."/>
            <person name="Henrissat B."/>
            <person name="Morin E."/>
            <person name="Kohler A."/>
            <person name="Barry K."/>
            <person name="LaButti K."/>
            <person name="Morin E."/>
            <person name="Salamov A."/>
            <person name="Lipzen A."/>
            <person name="Mereny Z."/>
            <person name="Hegedus B."/>
            <person name="Baldrian P."/>
            <person name="Stursova M."/>
            <person name="Weitz H."/>
            <person name="Taylor A."/>
            <person name="Grigoriev I.V."/>
            <person name="Nagy L.G."/>
            <person name="Martin F."/>
            <person name="Kauserud H."/>
        </authorList>
    </citation>
    <scope>NUCLEOTIDE SEQUENCE</scope>
    <source>
        <strain evidence="1">CBHHK002</strain>
    </source>
</reference>
<feature type="non-terminal residue" evidence="1">
    <location>
        <position position="1"/>
    </location>
</feature>
<gene>
    <name evidence="1" type="ORF">DFH08DRAFT_666433</name>
</gene>
<keyword evidence="2" id="KW-1185">Reference proteome</keyword>
<feature type="non-terminal residue" evidence="1">
    <location>
        <position position="151"/>
    </location>
</feature>
<comment type="caution">
    <text evidence="1">The sequence shown here is derived from an EMBL/GenBank/DDBJ whole genome shotgun (WGS) entry which is preliminary data.</text>
</comment>
<evidence type="ECO:0000313" key="2">
    <source>
        <dbReference type="Proteomes" id="UP001218218"/>
    </source>
</evidence>
<accession>A0AAD7E868</accession>
<name>A0AAD7E868_9AGAR</name>
<dbReference type="Proteomes" id="UP001218218">
    <property type="component" value="Unassembled WGS sequence"/>
</dbReference>
<sequence>TEVEGALWKSAMSTWLTLEHASGFQASGKALSAAQRPGAVLWWVQHRRSTSRIPAGLDSEDEQQDFYEGVILWWWTVNPAWRKEGVDKAEDFAVCGLKTLSGGDLESLPSGLNGLTSVLACLGWWYRVAGVTEGMLEWRKLVEDMAWVLTE</sequence>
<dbReference type="AlphaFoldDB" id="A0AAD7E868"/>
<protein>
    <submittedName>
        <fullName evidence="1">Uncharacterized protein</fullName>
    </submittedName>
</protein>